<name>A0A645CSV5_9ZZZZ</name>
<evidence type="ECO:0000256" key="1">
    <source>
        <dbReference type="SAM" id="Phobius"/>
    </source>
</evidence>
<keyword evidence="1" id="KW-0472">Membrane</keyword>
<proteinExistence type="predicted"/>
<feature type="transmembrane region" description="Helical" evidence="1">
    <location>
        <begin position="6"/>
        <end position="25"/>
    </location>
</feature>
<organism evidence="2">
    <name type="scientific">bioreactor metagenome</name>
    <dbReference type="NCBI Taxonomy" id="1076179"/>
    <lineage>
        <taxon>unclassified sequences</taxon>
        <taxon>metagenomes</taxon>
        <taxon>ecological metagenomes</taxon>
    </lineage>
</organism>
<gene>
    <name evidence="2" type="ORF">SDC9_127253</name>
</gene>
<keyword evidence="1" id="KW-1133">Transmembrane helix</keyword>
<accession>A0A645CSV5</accession>
<evidence type="ECO:0000313" key="2">
    <source>
        <dbReference type="EMBL" id="MPM80206.1"/>
    </source>
</evidence>
<reference evidence="2" key="1">
    <citation type="submission" date="2019-08" db="EMBL/GenBank/DDBJ databases">
        <authorList>
            <person name="Kucharzyk K."/>
            <person name="Murdoch R.W."/>
            <person name="Higgins S."/>
            <person name="Loffler F."/>
        </authorList>
    </citation>
    <scope>NUCLEOTIDE SEQUENCE</scope>
</reference>
<protein>
    <submittedName>
        <fullName evidence="2">Uncharacterized protein</fullName>
    </submittedName>
</protein>
<comment type="caution">
    <text evidence="2">The sequence shown here is derived from an EMBL/GenBank/DDBJ whole genome shotgun (WGS) entry which is preliminary data.</text>
</comment>
<dbReference type="AlphaFoldDB" id="A0A645CSV5"/>
<keyword evidence="1" id="KW-0812">Transmembrane</keyword>
<sequence length="122" mass="14160">MSESASVIILAVIGAISMIGTFLLIEISKRQLAKRAKALKEEELNFEKHVDNWHRANRTLHIANEVYTEIRNTDPEKIHDIILDYVTSKQFSKSDLKKLMKGYEMIQCINCMKVQLKNRCHE</sequence>
<dbReference type="EMBL" id="VSSQ01029896">
    <property type="protein sequence ID" value="MPM80206.1"/>
    <property type="molecule type" value="Genomic_DNA"/>
</dbReference>